<dbReference type="Proteomes" id="UP000278627">
    <property type="component" value="Unassembled WGS sequence"/>
</dbReference>
<name>A0A0N4T3A8_BRUPA</name>
<evidence type="ECO:0000313" key="3">
    <source>
        <dbReference type="WBParaSite" id="BPAG_0000268801-mRNA-1"/>
    </source>
</evidence>
<reference evidence="3" key="1">
    <citation type="submission" date="2017-02" db="UniProtKB">
        <authorList>
            <consortium name="WormBaseParasite"/>
        </authorList>
    </citation>
    <scope>IDENTIFICATION</scope>
</reference>
<evidence type="ECO:0000313" key="2">
    <source>
        <dbReference type="Proteomes" id="UP000278627"/>
    </source>
</evidence>
<dbReference type="EMBL" id="UZAD01000451">
    <property type="protein sequence ID" value="VDN83844.1"/>
    <property type="molecule type" value="Genomic_DNA"/>
</dbReference>
<keyword evidence="2" id="KW-1185">Reference proteome</keyword>
<dbReference type="AlphaFoldDB" id="A0A0N4T3A8"/>
<organism evidence="3">
    <name type="scientific">Brugia pahangi</name>
    <name type="common">Filarial nematode worm</name>
    <dbReference type="NCBI Taxonomy" id="6280"/>
    <lineage>
        <taxon>Eukaryota</taxon>
        <taxon>Metazoa</taxon>
        <taxon>Ecdysozoa</taxon>
        <taxon>Nematoda</taxon>
        <taxon>Chromadorea</taxon>
        <taxon>Rhabditida</taxon>
        <taxon>Spirurina</taxon>
        <taxon>Spiruromorpha</taxon>
        <taxon>Filarioidea</taxon>
        <taxon>Onchocercidae</taxon>
        <taxon>Brugia</taxon>
    </lineage>
</organism>
<reference evidence="1 2" key="2">
    <citation type="submission" date="2018-11" db="EMBL/GenBank/DDBJ databases">
        <authorList>
            <consortium name="Pathogen Informatics"/>
        </authorList>
    </citation>
    <scope>NUCLEOTIDE SEQUENCE [LARGE SCALE GENOMIC DNA]</scope>
</reference>
<evidence type="ECO:0000313" key="1">
    <source>
        <dbReference type="EMBL" id="VDN83844.1"/>
    </source>
</evidence>
<proteinExistence type="predicted"/>
<sequence length="66" mass="7738">MIRRVRSICSIISGSLSYAVGESTGNCPDVRYRWKIVVPVKDLQDLELELKKLRGMTMRRNKKKKW</sequence>
<dbReference type="WBParaSite" id="BPAG_0000268801-mRNA-1">
    <property type="protein sequence ID" value="BPAG_0000268801-mRNA-1"/>
    <property type="gene ID" value="BPAG_0000268801"/>
</dbReference>
<accession>A0A0N4T3A8</accession>
<gene>
    <name evidence="1" type="ORF">BPAG_LOCUS2658</name>
</gene>
<protein>
    <submittedName>
        <fullName evidence="3">Secreted protein</fullName>
    </submittedName>
</protein>